<reference evidence="1 2" key="1">
    <citation type="submission" date="2018-03" db="EMBL/GenBank/DDBJ databases">
        <title>Defining the species Micromonospora saelicesensis and Micromonospora noduli under the framework of genomics.</title>
        <authorList>
            <person name="Riesco R."/>
            <person name="Trujillo M.E."/>
        </authorList>
    </citation>
    <scope>NUCLEOTIDE SEQUENCE [LARGE SCALE GENOMIC DNA]</scope>
    <source>
        <strain evidence="1 2">PSN13</strain>
    </source>
</reference>
<proteinExistence type="predicted"/>
<organism evidence="1 2">
    <name type="scientific">Micromonospora saelicesensis</name>
    <dbReference type="NCBI Taxonomy" id="285676"/>
    <lineage>
        <taxon>Bacteria</taxon>
        <taxon>Bacillati</taxon>
        <taxon>Actinomycetota</taxon>
        <taxon>Actinomycetes</taxon>
        <taxon>Micromonosporales</taxon>
        <taxon>Micromonosporaceae</taxon>
        <taxon>Micromonospora</taxon>
    </lineage>
</organism>
<name>A0A328NIB3_9ACTN</name>
<dbReference type="EMBL" id="PYAG01000040">
    <property type="protein sequence ID" value="RAO27168.1"/>
    <property type="molecule type" value="Genomic_DNA"/>
</dbReference>
<comment type="caution">
    <text evidence="1">The sequence shown here is derived from an EMBL/GenBank/DDBJ whole genome shotgun (WGS) entry which is preliminary data.</text>
</comment>
<evidence type="ECO:0000313" key="2">
    <source>
        <dbReference type="Proteomes" id="UP000249419"/>
    </source>
</evidence>
<evidence type="ECO:0000313" key="1">
    <source>
        <dbReference type="EMBL" id="RAO27168.1"/>
    </source>
</evidence>
<sequence>MDPAIRDRELRLWRRTSYRLHVLSWRLAFLAGALPR</sequence>
<accession>A0A328NIB3</accession>
<dbReference type="Proteomes" id="UP000249419">
    <property type="component" value="Unassembled WGS sequence"/>
</dbReference>
<gene>
    <name evidence="1" type="ORF">PSN13_06084</name>
</gene>
<dbReference type="AlphaFoldDB" id="A0A328NIB3"/>
<protein>
    <submittedName>
        <fullName evidence="1">Uncharacterized protein</fullName>
    </submittedName>
</protein>